<reference evidence="12 13" key="1">
    <citation type="submission" date="2016-10" db="EMBL/GenBank/DDBJ databases">
        <authorList>
            <person name="de Groot N.N."/>
        </authorList>
    </citation>
    <scope>NUCLEOTIDE SEQUENCE [LARGE SCALE GENOMIC DNA]</scope>
    <source>
        <strain evidence="12 13">CGMCC 1.5070</strain>
    </source>
</reference>
<feature type="transmembrane region" description="Helical" evidence="11">
    <location>
        <begin position="285"/>
        <end position="303"/>
    </location>
</feature>
<feature type="transmembrane region" description="Helical" evidence="11">
    <location>
        <begin position="112"/>
        <end position="133"/>
    </location>
</feature>
<evidence type="ECO:0000313" key="13">
    <source>
        <dbReference type="Proteomes" id="UP000199158"/>
    </source>
</evidence>
<feature type="transmembrane region" description="Helical" evidence="11">
    <location>
        <begin position="229"/>
        <end position="249"/>
    </location>
</feature>
<evidence type="ECO:0000256" key="7">
    <source>
        <dbReference type="ARBA" id="ARBA00022989"/>
    </source>
</evidence>
<evidence type="ECO:0000256" key="4">
    <source>
        <dbReference type="ARBA" id="ARBA00022475"/>
    </source>
</evidence>
<dbReference type="OrthoDB" id="9784538at2"/>
<evidence type="ECO:0000256" key="1">
    <source>
        <dbReference type="ARBA" id="ARBA00004651"/>
    </source>
</evidence>
<keyword evidence="4" id="KW-1003">Cell membrane</keyword>
<feature type="transmembrane region" description="Helical" evidence="11">
    <location>
        <begin position="315"/>
        <end position="333"/>
    </location>
</feature>
<dbReference type="GO" id="GO:0005886">
    <property type="term" value="C:plasma membrane"/>
    <property type="evidence" value="ECO:0007669"/>
    <property type="project" value="UniProtKB-SubCell"/>
</dbReference>
<feature type="transmembrane region" description="Helical" evidence="11">
    <location>
        <begin position="261"/>
        <end position="278"/>
    </location>
</feature>
<dbReference type="AlphaFoldDB" id="A0A1H8E692"/>
<dbReference type="PANTHER" id="PTHR32196">
    <property type="entry name" value="ABC TRANSPORTER PERMEASE PROTEIN YPHD-RELATED-RELATED"/>
    <property type="match status" value="1"/>
</dbReference>
<evidence type="ECO:0000256" key="2">
    <source>
        <dbReference type="ARBA" id="ARBA00011262"/>
    </source>
</evidence>
<keyword evidence="7 11" id="KW-1133">Transmembrane helix</keyword>
<comment type="subunit">
    <text evidence="2">The complex is composed of two ATP-binding proteins (LsrA), two transmembrane proteins (LsrC and LsrD) and a solute-binding protein (LsrB).</text>
</comment>
<keyword evidence="5" id="KW-0997">Cell inner membrane</keyword>
<evidence type="ECO:0000256" key="9">
    <source>
        <dbReference type="ARBA" id="ARBA00025439"/>
    </source>
</evidence>
<name>A0A1H8E692_9FIRM</name>
<keyword evidence="6 11" id="KW-0812">Transmembrane</keyword>
<feature type="transmembrane region" description="Helical" evidence="11">
    <location>
        <begin position="33"/>
        <end position="54"/>
    </location>
</feature>
<protein>
    <recommendedName>
        <fullName evidence="10">Autoinducer 2 import system permease protein LsrC</fullName>
    </recommendedName>
</protein>
<dbReference type="InterPro" id="IPR001851">
    <property type="entry name" value="ABC_transp_permease"/>
</dbReference>
<proteinExistence type="predicted"/>
<feature type="transmembrane region" description="Helical" evidence="11">
    <location>
        <begin position="140"/>
        <end position="159"/>
    </location>
</feature>
<dbReference type="GO" id="GO:0022857">
    <property type="term" value="F:transmembrane transporter activity"/>
    <property type="evidence" value="ECO:0007669"/>
    <property type="project" value="InterPro"/>
</dbReference>
<organism evidence="12 13">
    <name type="scientific">Hydrogenoanaerobacterium saccharovorans</name>
    <dbReference type="NCBI Taxonomy" id="474960"/>
    <lineage>
        <taxon>Bacteria</taxon>
        <taxon>Bacillati</taxon>
        <taxon>Bacillota</taxon>
        <taxon>Clostridia</taxon>
        <taxon>Eubacteriales</taxon>
        <taxon>Oscillospiraceae</taxon>
        <taxon>Hydrogenoanaerobacterium</taxon>
    </lineage>
</organism>
<keyword evidence="13" id="KW-1185">Reference proteome</keyword>
<dbReference type="RefSeq" id="WP_092756469.1">
    <property type="nucleotide sequence ID" value="NZ_FOCG01000005.1"/>
</dbReference>
<dbReference type="Pfam" id="PF02653">
    <property type="entry name" value="BPD_transp_2"/>
    <property type="match status" value="1"/>
</dbReference>
<feature type="transmembrane region" description="Helical" evidence="11">
    <location>
        <begin position="66"/>
        <end position="92"/>
    </location>
</feature>
<comment type="subcellular location">
    <subcellularLocation>
        <location evidence="1">Cell membrane</location>
        <topology evidence="1">Multi-pass membrane protein</topology>
    </subcellularLocation>
</comment>
<dbReference type="STRING" id="474960.SAMN05216180_2904"/>
<keyword evidence="8 11" id="KW-0472">Membrane</keyword>
<dbReference type="PANTHER" id="PTHR32196:SF29">
    <property type="entry name" value="AUTOINDUCER 2 IMPORT SYSTEM PERMEASE PROTEIN LSRC"/>
    <property type="match status" value="1"/>
</dbReference>
<comment type="function">
    <text evidence="9">Part of the ABC transporter complex LsrABCD involved in autoinducer 2 (AI-2) import. Probably responsible for the translocation of the substrate across the membrane.</text>
</comment>
<evidence type="ECO:0000313" key="12">
    <source>
        <dbReference type="EMBL" id="SEN15089.1"/>
    </source>
</evidence>
<dbReference type="EMBL" id="FOCG01000005">
    <property type="protein sequence ID" value="SEN15089.1"/>
    <property type="molecule type" value="Genomic_DNA"/>
</dbReference>
<evidence type="ECO:0000256" key="11">
    <source>
        <dbReference type="SAM" id="Phobius"/>
    </source>
</evidence>
<evidence type="ECO:0000256" key="10">
    <source>
        <dbReference type="ARBA" id="ARBA00039382"/>
    </source>
</evidence>
<evidence type="ECO:0000256" key="8">
    <source>
        <dbReference type="ARBA" id="ARBA00023136"/>
    </source>
</evidence>
<evidence type="ECO:0000256" key="5">
    <source>
        <dbReference type="ARBA" id="ARBA00022519"/>
    </source>
</evidence>
<accession>A0A1H8E692</accession>
<evidence type="ECO:0000256" key="3">
    <source>
        <dbReference type="ARBA" id="ARBA00022448"/>
    </source>
</evidence>
<gene>
    <name evidence="12" type="ORF">SAMN05216180_2904</name>
</gene>
<dbReference type="CDD" id="cd06579">
    <property type="entry name" value="TM_PBP1_transp_AraH_like"/>
    <property type="match status" value="1"/>
</dbReference>
<evidence type="ECO:0000256" key="6">
    <source>
        <dbReference type="ARBA" id="ARBA00022692"/>
    </source>
</evidence>
<sequence>MKTVEMMGATKVKNALLAKEKKGIKRLLARNEVTVIIAVLFLGAIFTLFSDSFFTGYNLFNIGRTVAIYIFIALGQGMVVIVGGMNLSLGFIGGMTVVAVGYSMQVLRLPPAVAVVIGLIVGLLAGLLNGAIITVLKLNAFVVTLATSFVFAGLINGVSQGFPYNDIPTNFTIIGRDGFLGIPHLLWLAVVTLVILGYFFKFTVTGRKVLATGGNVEAAHMSGVNTNKMIILANVASGMFAAIAGILWISRTGSAQPSTGADWMVVSFAVAVIGGISLKGGVFNPVGVFFAGFLIVMVKNGLVMLNANVYFEQTYLGIILLLAVSLENIKVIINRNKLKKSLKAESKVYAEGNT</sequence>
<dbReference type="Proteomes" id="UP000199158">
    <property type="component" value="Unassembled WGS sequence"/>
</dbReference>
<keyword evidence="3" id="KW-0813">Transport</keyword>
<feature type="transmembrane region" description="Helical" evidence="11">
    <location>
        <begin position="179"/>
        <end position="200"/>
    </location>
</feature>